<dbReference type="InterPro" id="IPR014030">
    <property type="entry name" value="Ketoacyl_synth_N"/>
</dbReference>
<evidence type="ECO:0000313" key="7">
    <source>
        <dbReference type="EMBL" id="RMZ58777.1"/>
    </source>
</evidence>
<dbReference type="SUPFAM" id="SSF52151">
    <property type="entry name" value="FabD/lysophospholipase-like"/>
    <property type="match status" value="1"/>
</dbReference>
<dbReference type="Pfam" id="PF08659">
    <property type="entry name" value="KR"/>
    <property type="match status" value="1"/>
</dbReference>
<dbReference type="Pfam" id="PF00550">
    <property type="entry name" value="PP-binding"/>
    <property type="match status" value="1"/>
</dbReference>
<dbReference type="InterPro" id="IPR016039">
    <property type="entry name" value="Thiolase-like"/>
</dbReference>
<proteinExistence type="predicted"/>
<feature type="domain" description="Ketosynthase family 3 (KS3)" evidence="6">
    <location>
        <begin position="11"/>
        <end position="437"/>
    </location>
</feature>
<dbReference type="CDD" id="cd00833">
    <property type="entry name" value="PKS"/>
    <property type="match status" value="1"/>
</dbReference>
<name>A0A3M7L836_9FLAO</name>
<dbReference type="InterPro" id="IPR016035">
    <property type="entry name" value="Acyl_Trfase/lysoPLipase"/>
</dbReference>
<dbReference type="InterPro" id="IPR014031">
    <property type="entry name" value="Ketoacyl_synth_C"/>
</dbReference>
<dbReference type="GO" id="GO:0006633">
    <property type="term" value="P:fatty acid biosynthetic process"/>
    <property type="evidence" value="ECO:0007669"/>
    <property type="project" value="InterPro"/>
</dbReference>
<accession>A0A3M7L836</accession>
<dbReference type="SMART" id="SM00822">
    <property type="entry name" value="PKS_KR"/>
    <property type="match status" value="1"/>
</dbReference>
<gene>
    <name evidence="7" type="ORF">D1632_14425</name>
</gene>
<keyword evidence="2" id="KW-0596">Phosphopantetheine</keyword>
<dbReference type="Gene3D" id="1.10.1200.10">
    <property type="entry name" value="ACP-like"/>
    <property type="match status" value="1"/>
</dbReference>
<dbReference type="InterPro" id="IPR032821">
    <property type="entry name" value="PKS_assoc"/>
</dbReference>
<dbReference type="InterPro" id="IPR036291">
    <property type="entry name" value="NAD(P)-bd_dom_sf"/>
</dbReference>
<dbReference type="InterPro" id="IPR013968">
    <property type="entry name" value="PKS_KR"/>
</dbReference>
<reference evidence="7 8" key="1">
    <citation type="submission" date="2018-08" db="EMBL/GenBank/DDBJ databases">
        <title>Chryseobacterium nematophagum: a novel matrix digesting pathogen of nematodes.</title>
        <authorList>
            <person name="Page A."/>
            <person name="Roberts M."/>
            <person name="Felix M.-A."/>
            <person name="Weir W."/>
        </authorList>
    </citation>
    <scope>NUCLEOTIDE SEQUENCE [LARGE SCALE GENOMIC DNA]</scope>
    <source>
        <strain evidence="7 8">JUb275</strain>
    </source>
</reference>
<dbReference type="SUPFAM" id="SSF47336">
    <property type="entry name" value="ACP-like"/>
    <property type="match status" value="1"/>
</dbReference>
<dbReference type="GO" id="GO:0004312">
    <property type="term" value="F:fatty acid synthase activity"/>
    <property type="evidence" value="ECO:0007669"/>
    <property type="project" value="TreeGrafter"/>
</dbReference>
<dbReference type="SUPFAM" id="SSF51735">
    <property type="entry name" value="NAD(P)-binding Rossmann-fold domains"/>
    <property type="match status" value="1"/>
</dbReference>
<sequence>MDNSKKNKFSGLEIAVVGISCRVPGAENYNEFWENLKYGKESLDYFSVEDIIKSGVKSELANSESYVKAKRVLKNKENFDYSFFKYTQEESILLSPHSRILHESMQEVMDDSGQNIDEMKDTGLYIGVGEDILWNLHLATFKDQINLEHFSYHYLTGHHYLPSLLSYKFGFTGPTLPIATACSSSLVAINMACRSLLLKDCKYAIAGGIHINTSKHIGYPYIDGSVESIDGKCRAFDKDCSGTSWGEGVGLVMLKKLEEAIKDNDKIYCVIKGGFSNNDSNRKSTYTAPDVNGQKECIEKALKFSRVSPESISYIEAHGTATPLGDAIELEALNKVFKSSCQINSIGIGSVKSNIGHLNYAAGVISFIKACLILKNNEVLPSINFEEVNPTINIHNTPFYINKELSQLKNLNENFNTRIGVSSLGFSGTNCHVILEQFPEKREENESLLSSIELITISANSEYSLIENVKSLKDFLKITKESLKNIAYTYRNSRSNHKYKKSFFAESIEELSGQLEDFMISPKYTEKIYNKSNHTIFLFSGFGSQYIDMGRSLYEVSSCFKKYMDIALEFLSNYSQQDYKSIFISKDETRINEFIVSQPLIFAFQYSYSKFLENIGISADYTIGHSLGEYVCACLSNVFSFEDGLKLVYERAILFNNVSQGRMLSIFINEDEINELLKDHHHIYIASYNSVNNIVVSGKTVDIDFLEKKIIEKEIQYVDLNTGKCFHSAYVEAIKEDYKKILNSVKFNESSKPYISTLKGDFIKKEDVLSVDYWVDHMIKPVQLKKGLEKLMSLSKKNLVLDIGPSNMMTKVVTANYKDALIYSLSDKKKDERKMFFESLGKIWEIGKPILWNNLFEKAKKVSAPSYSFDRQIFVSELDPDKLSLNKKNKNYNLYKEAWESLNIEKDNKNFPNNVIIFYDDNAAADKITEKIHYHNYKKVKLDITCDYEEFEGEFKLNPDKSDHYENLFSSLNKSDFVPDKIIYIWNNKVSQYEDGLKMGYYSFYNLIISHNKIFSDRQIQIALIGSGFYKKLDSDKIEPFKATSITSLKMIGIEFINVNYYIVDFDELKSQNIEKVFTANKQNILYKEISIRNESFYCKKEELITSKKNRNYSFENKTILITGGYGGLGFEVSKYLIKKYRIELIIIGTSEENYGKKQLLEENGSRVYYIQSTFEDKELLNQDLISAQEKLGKIKGIIHTAGVGDYNGALLRRNINNDVKVLTPKIWGTIYLHEILADNELDFFVGFSSRVVSNPFIGQYAYVAANNFMDTYLQNVKNGLSVRWPSISGEGMAKKAIEKLTEFEKKMYLSNNAITAKDMIKILFKSINGNEQLTIASNSSATPLVNISKADSSINKIFYYKRESLDLDIPYVEPQTELEIKICAIIQEALCIDQIGINDNFFEIGGDSLKAMIISGKIKQEFDINYTLRSIFETNTISEIVSDIHNLKNAITTIII</sequence>
<dbReference type="Gene3D" id="3.40.50.720">
    <property type="entry name" value="NAD(P)-binding Rossmann-like Domain"/>
    <property type="match status" value="1"/>
</dbReference>
<keyword evidence="4" id="KW-0808">Transferase</keyword>
<dbReference type="PROSITE" id="PS00606">
    <property type="entry name" value="KS3_1"/>
    <property type="match status" value="1"/>
</dbReference>
<dbReference type="SUPFAM" id="SSF53901">
    <property type="entry name" value="Thiolase-like"/>
    <property type="match status" value="1"/>
</dbReference>
<dbReference type="Proteomes" id="UP000267524">
    <property type="component" value="Unassembled WGS sequence"/>
</dbReference>
<dbReference type="Pfam" id="PF02801">
    <property type="entry name" value="Ketoacyl-synt_C"/>
    <property type="match status" value="1"/>
</dbReference>
<evidence type="ECO:0000256" key="4">
    <source>
        <dbReference type="ARBA" id="ARBA00022679"/>
    </source>
</evidence>
<evidence type="ECO:0000256" key="3">
    <source>
        <dbReference type="ARBA" id="ARBA00022553"/>
    </source>
</evidence>
<dbReference type="Gene3D" id="3.30.70.3290">
    <property type="match status" value="1"/>
</dbReference>
<dbReference type="RefSeq" id="WP_122547925.1">
    <property type="nucleotide sequence ID" value="NZ_QWIV01000014.1"/>
</dbReference>
<dbReference type="InterPro" id="IPR009081">
    <property type="entry name" value="PP-bd_ACP"/>
</dbReference>
<dbReference type="PROSITE" id="PS52004">
    <property type="entry name" value="KS3_2"/>
    <property type="match status" value="1"/>
</dbReference>
<evidence type="ECO:0000259" key="6">
    <source>
        <dbReference type="PROSITE" id="PS52004"/>
    </source>
</evidence>
<evidence type="ECO:0000259" key="5">
    <source>
        <dbReference type="PROSITE" id="PS50075"/>
    </source>
</evidence>
<dbReference type="PANTHER" id="PTHR43775:SF51">
    <property type="entry name" value="INACTIVE PHENOLPHTHIOCEROL SYNTHESIS POLYKETIDE SYNTHASE TYPE I PKS1-RELATED"/>
    <property type="match status" value="1"/>
</dbReference>
<dbReference type="SUPFAM" id="SSF55048">
    <property type="entry name" value="Probable ACP-binding domain of malonyl-CoA ACP transacylase"/>
    <property type="match status" value="1"/>
</dbReference>
<dbReference type="InterPro" id="IPR057326">
    <property type="entry name" value="KR_dom"/>
</dbReference>
<dbReference type="Gene3D" id="3.40.47.10">
    <property type="match status" value="1"/>
</dbReference>
<dbReference type="InterPro" id="IPR049490">
    <property type="entry name" value="C883_1060-like_KR_N"/>
</dbReference>
<dbReference type="InterPro" id="IPR050091">
    <property type="entry name" value="PKS_NRPS_Biosynth_Enz"/>
</dbReference>
<comment type="caution">
    <text evidence="7">The sequence shown here is derived from an EMBL/GenBank/DDBJ whole genome shotgun (WGS) entry which is preliminary data.</text>
</comment>
<dbReference type="SMART" id="SM00825">
    <property type="entry name" value="PKS_KS"/>
    <property type="match status" value="1"/>
</dbReference>
<dbReference type="GO" id="GO:0004315">
    <property type="term" value="F:3-oxoacyl-[acyl-carrier-protein] synthase activity"/>
    <property type="evidence" value="ECO:0007669"/>
    <property type="project" value="InterPro"/>
</dbReference>
<dbReference type="InterPro" id="IPR036736">
    <property type="entry name" value="ACP-like_sf"/>
</dbReference>
<comment type="cofactor">
    <cofactor evidence="1">
        <name>pantetheine 4'-phosphate</name>
        <dbReference type="ChEBI" id="CHEBI:47942"/>
    </cofactor>
</comment>
<dbReference type="InterPro" id="IPR020841">
    <property type="entry name" value="PKS_Beta-ketoAc_synthase_dom"/>
</dbReference>
<dbReference type="InterPro" id="IPR001227">
    <property type="entry name" value="Ac_transferase_dom_sf"/>
</dbReference>
<evidence type="ECO:0000313" key="8">
    <source>
        <dbReference type="Proteomes" id="UP000267524"/>
    </source>
</evidence>
<dbReference type="InterPro" id="IPR018201">
    <property type="entry name" value="Ketoacyl_synth_AS"/>
</dbReference>
<dbReference type="SMART" id="SM00827">
    <property type="entry name" value="PKS_AT"/>
    <property type="match status" value="1"/>
</dbReference>
<dbReference type="FunFam" id="1.10.1200.10:FF:000005">
    <property type="entry name" value="Nonribosomal peptide synthetase 1"/>
    <property type="match status" value="1"/>
</dbReference>
<dbReference type="Pfam" id="PF16197">
    <property type="entry name" value="KAsynt_C_assoc"/>
    <property type="match status" value="1"/>
</dbReference>
<organism evidence="7 8">
    <name type="scientific">Chryseobacterium nematophagum</name>
    <dbReference type="NCBI Taxonomy" id="2305228"/>
    <lineage>
        <taxon>Bacteria</taxon>
        <taxon>Pseudomonadati</taxon>
        <taxon>Bacteroidota</taxon>
        <taxon>Flavobacteriia</taxon>
        <taxon>Flavobacteriales</taxon>
        <taxon>Weeksellaceae</taxon>
        <taxon>Chryseobacterium group</taxon>
        <taxon>Chryseobacterium</taxon>
    </lineage>
</organism>
<dbReference type="Gene3D" id="3.40.366.10">
    <property type="entry name" value="Malonyl-Coenzyme A Acyl Carrier Protein, domain 2"/>
    <property type="match status" value="1"/>
</dbReference>
<dbReference type="PROSITE" id="PS50075">
    <property type="entry name" value="CARRIER"/>
    <property type="match status" value="1"/>
</dbReference>
<dbReference type="EMBL" id="QWIV01000014">
    <property type="protein sequence ID" value="RMZ58777.1"/>
    <property type="molecule type" value="Genomic_DNA"/>
</dbReference>
<protein>
    <submittedName>
        <fullName evidence="7">SDR family NAD(P)-dependent oxidoreductase</fullName>
    </submittedName>
</protein>
<evidence type="ECO:0000256" key="1">
    <source>
        <dbReference type="ARBA" id="ARBA00001957"/>
    </source>
</evidence>
<dbReference type="Pfam" id="PF00698">
    <property type="entry name" value="Acyl_transf_1"/>
    <property type="match status" value="1"/>
</dbReference>
<keyword evidence="8" id="KW-1185">Reference proteome</keyword>
<evidence type="ECO:0000256" key="2">
    <source>
        <dbReference type="ARBA" id="ARBA00022450"/>
    </source>
</evidence>
<dbReference type="Pfam" id="PF21394">
    <property type="entry name" value="Beta-ketacyl_N"/>
    <property type="match status" value="1"/>
</dbReference>
<keyword evidence="3" id="KW-0597">Phosphoprotein</keyword>
<dbReference type="InterPro" id="IPR014043">
    <property type="entry name" value="Acyl_transferase_dom"/>
</dbReference>
<dbReference type="Pfam" id="PF00109">
    <property type="entry name" value="ketoacyl-synt"/>
    <property type="match status" value="1"/>
</dbReference>
<feature type="domain" description="Carrier" evidence="5">
    <location>
        <begin position="1374"/>
        <end position="1449"/>
    </location>
</feature>
<dbReference type="InterPro" id="IPR016036">
    <property type="entry name" value="Malonyl_transacylase_ACP-bd"/>
</dbReference>
<dbReference type="PANTHER" id="PTHR43775">
    <property type="entry name" value="FATTY ACID SYNTHASE"/>
    <property type="match status" value="1"/>
</dbReference>